<feature type="transmembrane region" description="Helical" evidence="6">
    <location>
        <begin position="97"/>
        <end position="123"/>
    </location>
</feature>
<feature type="transmembrane region" description="Helical" evidence="6">
    <location>
        <begin position="129"/>
        <end position="150"/>
    </location>
</feature>
<dbReference type="RefSeq" id="WP_150435596.1">
    <property type="nucleotide sequence ID" value="NZ_VYKJ01000006.1"/>
</dbReference>
<dbReference type="PANTHER" id="PTHR35007">
    <property type="entry name" value="INTEGRAL MEMBRANE PROTEIN-RELATED"/>
    <property type="match status" value="1"/>
</dbReference>
<evidence type="ECO:0000256" key="4">
    <source>
        <dbReference type="ARBA" id="ARBA00022989"/>
    </source>
</evidence>
<dbReference type="AlphaFoldDB" id="A0A5J5FZQ9"/>
<evidence type="ECO:0000256" key="5">
    <source>
        <dbReference type="ARBA" id="ARBA00023136"/>
    </source>
</evidence>
<dbReference type="OrthoDB" id="9810662at2"/>
<evidence type="ECO:0000256" key="6">
    <source>
        <dbReference type="SAM" id="Phobius"/>
    </source>
</evidence>
<organism evidence="8 9">
    <name type="scientific">Affinibrenneria salicis</name>
    <dbReference type="NCBI Taxonomy" id="2590031"/>
    <lineage>
        <taxon>Bacteria</taxon>
        <taxon>Pseudomonadati</taxon>
        <taxon>Pseudomonadota</taxon>
        <taxon>Gammaproteobacteria</taxon>
        <taxon>Enterobacterales</taxon>
        <taxon>Pectobacteriaceae</taxon>
        <taxon>Affinibrenneria</taxon>
    </lineage>
</organism>
<evidence type="ECO:0000313" key="8">
    <source>
        <dbReference type="EMBL" id="KAA8999453.1"/>
    </source>
</evidence>
<dbReference type="InterPro" id="IPR018076">
    <property type="entry name" value="T2SS_GspF_dom"/>
</dbReference>
<feature type="domain" description="Type II secretion system protein GspF" evidence="7">
    <location>
        <begin position="169"/>
        <end position="295"/>
    </location>
</feature>
<feature type="transmembrane region" description="Helical" evidence="6">
    <location>
        <begin position="6"/>
        <end position="24"/>
    </location>
</feature>
<name>A0A5J5FZQ9_9GAMM</name>
<protein>
    <submittedName>
        <fullName evidence="8">Type II secretion system F family protein</fullName>
    </submittedName>
</protein>
<evidence type="ECO:0000256" key="1">
    <source>
        <dbReference type="ARBA" id="ARBA00004651"/>
    </source>
</evidence>
<keyword evidence="9" id="KW-1185">Reference proteome</keyword>
<dbReference type="Pfam" id="PF00482">
    <property type="entry name" value="T2SSF"/>
    <property type="match status" value="1"/>
</dbReference>
<feature type="transmembrane region" description="Helical" evidence="6">
    <location>
        <begin position="285"/>
        <end position="309"/>
    </location>
</feature>
<keyword evidence="4 6" id="KW-1133">Transmembrane helix</keyword>
<accession>A0A5J5FZQ9</accession>
<evidence type="ECO:0000256" key="2">
    <source>
        <dbReference type="ARBA" id="ARBA00022475"/>
    </source>
</evidence>
<evidence type="ECO:0000256" key="3">
    <source>
        <dbReference type="ARBA" id="ARBA00022692"/>
    </source>
</evidence>
<keyword evidence="2" id="KW-1003">Cell membrane</keyword>
<comment type="subcellular location">
    <subcellularLocation>
        <location evidence="1">Cell membrane</location>
        <topology evidence="1">Multi-pass membrane protein</topology>
    </subcellularLocation>
</comment>
<proteinExistence type="predicted"/>
<dbReference type="Proteomes" id="UP000335415">
    <property type="component" value="Unassembled WGS sequence"/>
</dbReference>
<dbReference type="GO" id="GO:0005886">
    <property type="term" value="C:plasma membrane"/>
    <property type="evidence" value="ECO:0007669"/>
    <property type="project" value="UniProtKB-SubCell"/>
</dbReference>
<sequence>MALLNLMAALCAIAGAALFLYARTSRRARLNERLRAEVLRRGSQQSLQRPSWRRHPFIRRLIGLLQPVGQLAPLFSAAQRTEIAGKLVSAGFRGSQALMIVAALALLSVLVLLALVAAFIWPLLGGNQLWGILLCLLAVYLGTLLPRIVLDRLVVRRQHLIQQGLPDALDLLVICTNAGLGLNSAIQRVAEEMDIVCPALADELRLTSGELQISNDTDVVLKRLAQRTGLESVNTLVNTLLQSRQYGTAITQALRILARSERTARMMRLEEAAAKLAVKITLPMMLFILPTVLIVAAGPAVLGLIAFFASQQQ</sequence>
<evidence type="ECO:0000259" key="7">
    <source>
        <dbReference type="Pfam" id="PF00482"/>
    </source>
</evidence>
<comment type="caution">
    <text evidence="8">The sequence shown here is derived from an EMBL/GenBank/DDBJ whole genome shotgun (WGS) entry which is preliminary data.</text>
</comment>
<reference evidence="8 9" key="1">
    <citation type="submission" date="2019-09" db="EMBL/GenBank/DDBJ databases">
        <authorList>
            <person name="Li Y."/>
        </authorList>
    </citation>
    <scope>NUCLEOTIDE SEQUENCE [LARGE SCALE GENOMIC DNA]</scope>
    <source>
        <strain evidence="8 9">L3-3HA</strain>
    </source>
</reference>
<keyword evidence="5 6" id="KW-0472">Membrane</keyword>
<dbReference type="PANTHER" id="PTHR35007:SF2">
    <property type="entry name" value="PILUS ASSEMBLE PROTEIN"/>
    <property type="match status" value="1"/>
</dbReference>
<gene>
    <name evidence="8" type="ORF">FJU30_14070</name>
</gene>
<evidence type="ECO:0000313" key="9">
    <source>
        <dbReference type="Proteomes" id="UP000335415"/>
    </source>
</evidence>
<dbReference type="EMBL" id="VYKJ01000006">
    <property type="protein sequence ID" value="KAA8999453.1"/>
    <property type="molecule type" value="Genomic_DNA"/>
</dbReference>
<keyword evidence="3 6" id="KW-0812">Transmembrane</keyword>